<protein>
    <submittedName>
        <fullName evidence="1">SatD family protein</fullName>
    </submittedName>
</protein>
<accession>A0ABY3RR08</accession>
<proteinExistence type="predicted"/>
<evidence type="ECO:0000313" key="1">
    <source>
        <dbReference type="EMBL" id="UGS26217.1"/>
    </source>
</evidence>
<name>A0ABY3RR08_9MICO</name>
<dbReference type="Proteomes" id="UP001199642">
    <property type="component" value="Chromosome"/>
</dbReference>
<dbReference type="InterPro" id="IPR032580">
    <property type="entry name" value="SatD"/>
</dbReference>
<reference evidence="1 2" key="1">
    <citation type="submission" date="2023-01" db="EMBL/GenBank/DDBJ databases">
        <title>Characterization of estradiol degrading bacteria Microbacterium sp. MZT7 and reveal degrading genes through genome analysis.</title>
        <authorList>
            <person name="Hao P."/>
            <person name="Gao Y."/>
        </authorList>
    </citation>
    <scope>NUCLEOTIDE SEQUENCE [LARGE SCALE GENOMIC DNA]</scope>
    <source>
        <strain evidence="1 2">MZT7</strain>
    </source>
</reference>
<keyword evidence="2" id="KW-1185">Reference proteome</keyword>
<dbReference type="Pfam" id="PF16264">
    <property type="entry name" value="SatD"/>
    <property type="match status" value="1"/>
</dbReference>
<gene>
    <name evidence="1" type="ORF">K8F61_16525</name>
</gene>
<evidence type="ECO:0000313" key="2">
    <source>
        <dbReference type="Proteomes" id="UP001199642"/>
    </source>
</evidence>
<dbReference type="EMBL" id="CP082781">
    <property type="protein sequence ID" value="UGS26217.1"/>
    <property type="molecule type" value="Genomic_DNA"/>
</dbReference>
<dbReference type="RefSeq" id="WP_219086188.1">
    <property type="nucleotide sequence ID" value="NZ_CP082781.1"/>
</dbReference>
<organism evidence="1 2">
    <name type="scientific">Microbacterium resistens</name>
    <dbReference type="NCBI Taxonomy" id="156977"/>
    <lineage>
        <taxon>Bacteria</taxon>
        <taxon>Bacillati</taxon>
        <taxon>Actinomycetota</taxon>
        <taxon>Actinomycetes</taxon>
        <taxon>Micrococcales</taxon>
        <taxon>Microbacteriaceae</taxon>
        <taxon>Microbacterium</taxon>
    </lineage>
</organism>
<sequence length="215" mass="23046">MPIAVIADIVGSRRLPDRSEAQRTLDRVIARAEQDLPLAASPLRATVGDELQARYEELPAALASLLLVQTALPDGLELRFGIGVGEIRTVEAEGTDLQDGPAWWAARTAIETVHARQQRAVPTTRTWIVGAPEEDDAMHTLIDVANAYLLARDELVMGMGERERRLVHGRCLGRTQKQLAEAEGISQSAVSQALAGAGSAALVAGFQTLRGRIGA</sequence>